<proteinExistence type="predicted"/>
<protein>
    <recommendedName>
        <fullName evidence="3">DUF4371 domain-containing protein</fullName>
    </recommendedName>
</protein>
<gene>
    <name evidence="1" type="ORF">PR048_012779</name>
</gene>
<accession>A0ABQ9HQR0</accession>
<keyword evidence="2" id="KW-1185">Reference proteome</keyword>
<organism evidence="1 2">
    <name type="scientific">Dryococelus australis</name>
    <dbReference type="NCBI Taxonomy" id="614101"/>
    <lineage>
        <taxon>Eukaryota</taxon>
        <taxon>Metazoa</taxon>
        <taxon>Ecdysozoa</taxon>
        <taxon>Arthropoda</taxon>
        <taxon>Hexapoda</taxon>
        <taxon>Insecta</taxon>
        <taxon>Pterygota</taxon>
        <taxon>Neoptera</taxon>
        <taxon>Polyneoptera</taxon>
        <taxon>Phasmatodea</taxon>
        <taxon>Verophasmatodea</taxon>
        <taxon>Anareolatae</taxon>
        <taxon>Phasmatidae</taxon>
        <taxon>Eurycanthinae</taxon>
        <taxon>Dryococelus</taxon>
    </lineage>
</organism>
<dbReference type="EMBL" id="JARBHB010000004">
    <property type="protein sequence ID" value="KAJ8886567.1"/>
    <property type="molecule type" value="Genomic_DNA"/>
</dbReference>
<reference evidence="1 2" key="1">
    <citation type="submission" date="2023-02" db="EMBL/GenBank/DDBJ databases">
        <title>LHISI_Scaffold_Assembly.</title>
        <authorList>
            <person name="Stuart O.P."/>
            <person name="Cleave R."/>
            <person name="Magrath M.J.L."/>
            <person name="Mikheyev A.S."/>
        </authorList>
    </citation>
    <scope>NUCLEOTIDE SEQUENCE [LARGE SCALE GENOMIC DNA]</scope>
    <source>
        <strain evidence="1">Daus_M_001</strain>
        <tissue evidence="1">Leg muscle</tissue>
    </source>
</reference>
<name>A0ABQ9HQR0_9NEOP</name>
<evidence type="ECO:0008006" key="3">
    <source>
        <dbReference type="Google" id="ProtNLM"/>
    </source>
</evidence>
<evidence type="ECO:0000313" key="2">
    <source>
        <dbReference type="Proteomes" id="UP001159363"/>
    </source>
</evidence>
<evidence type="ECO:0000313" key="1">
    <source>
        <dbReference type="EMBL" id="KAJ8886567.1"/>
    </source>
</evidence>
<comment type="caution">
    <text evidence="1">The sequence shown here is derived from an EMBL/GenBank/DDBJ whole genome shotgun (WGS) entry which is preliminary data.</text>
</comment>
<sequence length="188" mass="21805">MPFTCVYTEHNHNLSGRKEFFQDMSSYGCCKHIMVCASGARILHISTKYYGRQNLGNSTLRKNYLDFYYEDALSSVWHYIGKYHMCIAVDEITDVTGRYIANLVVECTNHATVTHFVNDCLKVLWPDGIQEKNVYCPLNQYYRGGVPSIKLLAFTVNIFKVNNMYLSHLHENQLVQCMSHKLHSMDQK</sequence>
<dbReference type="Proteomes" id="UP001159363">
    <property type="component" value="Chromosome X"/>
</dbReference>